<dbReference type="Proteomes" id="UP000294480">
    <property type="component" value="Unassembled WGS sequence"/>
</dbReference>
<reference evidence="1 2" key="1">
    <citation type="submission" date="2019-03" db="EMBL/GenBank/DDBJ databases">
        <title>Genomic Encyclopedia of Type Strains, Phase IV (KMG-IV): sequencing the most valuable type-strain genomes for metagenomic binning, comparative biology and taxonomic classification.</title>
        <authorList>
            <person name="Goeker M."/>
        </authorList>
    </citation>
    <scope>NUCLEOTIDE SEQUENCE [LARGE SCALE GENOMIC DNA]</scope>
    <source>
        <strain evidence="1 2">DSM 102852</strain>
    </source>
</reference>
<proteinExistence type="predicted"/>
<protein>
    <recommendedName>
        <fullName evidence="3">DNA polymerase</fullName>
    </recommendedName>
</protein>
<accession>A0A4V3DK31</accession>
<dbReference type="EMBL" id="SNZE01000005">
    <property type="protein sequence ID" value="TDR32209.1"/>
    <property type="molecule type" value="Genomic_DNA"/>
</dbReference>
<name>A0A4V3DK31_9BURK</name>
<comment type="caution">
    <text evidence="1">The sequence shown here is derived from an EMBL/GenBank/DDBJ whole genome shotgun (WGS) entry which is preliminary data.</text>
</comment>
<evidence type="ECO:0008006" key="3">
    <source>
        <dbReference type="Google" id="ProtNLM"/>
    </source>
</evidence>
<dbReference type="RefSeq" id="WP_133619363.1">
    <property type="nucleotide sequence ID" value="NZ_SNZE01000005.1"/>
</dbReference>
<evidence type="ECO:0000313" key="2">
    <source>
        <dbReference type="Proteomes" id="UP000294480"/>
    </source>
</evidence>
<sequence>MQTEILTYPEYHPEWLDVMGITRWQSKLIASQSDAQVDTPETTPVELPECIKTARYWVLGAQGLTAEESYLLAGMMAAIHAKNTEVVYSHKAEQVNTIEQNTGLPSFERLQVQTVSDLAVSIPEQLKVLLLGDVVLPNAHAHVWRIPSLGAILDTPLLKREAWQALKTMWAHEISIKK</sequence>
<evidence type="ECO:0000313" key="1">
    <source>
        <dbReference type="EMBL" id="TDR32209.1"/>
    </source>
</evidence>
<keyword evidence="2" id="KW-1185">Reference proteome</keyword>
<dbReference type="OrthoDB" id="7833124at2"/>
<organism evidence="1 2">
    <name type="scientific">Hydromonas duriensis</name>
    <dbReference type="NCBI Taxonomy" id="1527608"/>
    <lineage>
        <taxon>Bacteria</taxon>
        <taxon>Pseudomonadati</taxon>
        <taxon>Pseudomonadota</taxon>
        <taxon>Betaproteobacteria</taxon>
        <taxon>Burkholderiales</taxon>
        <taxon>Burkholderiaceae</taxon>
        <taxon>Hydromonas</taxon>
    </lineage>
</organism>
<dbReference type="AlphaFoldDB" id="A0A4V3DK31"/>
<gene>
    <name evidence="1" type="ORF">DFR44_10596</name>
</gene>